<dbReference type="EMBL" id="GBXM01042248">
    <property type="protein sequence ID" value="JAH66329.1"/>
    <property type="molecule type" value="Transcribed_RNA"/>
</dbReference>
<reference evidence="2" key="2">
    <citation type="journal article" date="2015" name="Fish Shellfish Immunol.">
        <title>Early steps in the European eel (Anguilla anguilla)-Vibrio vulnificus interaction in the gills: Role of the RtxA13 toxin.</title>
        <authorList>
            <person name="Callol A."/>
            <person name="Pajuelo D."/>
            <person name="Ebbesson L."/>
            <person name="Teles M."/>
            <person name="MacKenzie S."/>
            <person name="Amaro C."/>
        </authorList>
    </citation>
    <scope>NUCLEOTIDE SEQUENCE</scope>
</reference>
<sequence length="55" mass="6749">MHIYAQTHRMSRKSYTHEHIHTHTRTHTHMRARALTVHRYIIIVRSRKQPHNNSL</sequence>
<reference evidence="2" key="1">
    <citation type="submission" date="2014-11" db="EMBL/GenBank/DDBJ databases">
        <authorList>
            <person name="Amaro Gonzalez C."/>
        </authorList>
    </citation>
    <scope>NUCLEOTIDE SEQUENCE</scope>
</reference>
<accession>A0A0E9UKG4</accession>
<organism evidence="2">
    <name type="scientific">Anguilla anguilla</name>
    <name type="common">European freshwater eel</name>
    <name type="synonym">Muraena anguilla</name>
    <dbReference type="NCBI Taxonomy" id="7936"/>
    <lineage>
        <taxon>Eukaryota</taxon>
        <taxon>Metazoa</taxon>
        <taxon>Chordata</taxon>
        <taxon>Craniata</taxon>
        <taxon>Vertebrata</taxon>
        <taxon>Euteleostomi</taxon>
        <taxon>Actinopterygii</taxon>
        <taxon>Neopterygii</taxon>
        <taxon>Teleostei</taxon>
        <taxon>Anguilliformes</taxon>
        <taxon>Anguillidae</taxon>
        <taxon>Anguilla</taxon>
    </lineage>
</organism>
<evidence type="ECO:0000313" key="2">
    <source>
        <dbReference type="EMBL" id="JAH66329.1"/>
    </source>
</evidence>
<feature type="region of interest" description="Disordered" evidence="1">
    <location>
        <begin position="1"/>
        <end position="30"/>
    </location>
</feature>
<name>A0A0E9UKG4_ANGAN</name>
<dbReference type="AlphaFoldDB" id="A0A0E9UKG4"/>
<evidence type="ECO:0000256" key="1">
    <source>
        <dbReference type="SAM" id="MobiDB-lite"/>
    </source>
</evidence>
<protein>
    <submittedName>
        <fullName evidence="2">Uncharacterized protein</fullName>
    </submittedName>
</protein>
<proteinExistence type="predicted"/>